<reference evidence="1" key="1">
    <citation type="submission" date="2020-03" db="EMBL/GenBank/DDBJ databases">
        <authorList>
            <person name="Weist P."/>
        </authorList>
    </citation>
    <scope>NUCLEOTIDE SEQUENCE</scope>
</reference>
<keyword evidence="2" id="KW-1185">Reference proteome</keyword>
<evidence type="ECO:0000313" key="2">
    <source>
        <dbReference type="Proteomes" id="UP001153269"/>
    </source>
</evidence>
<comment type="caution">
    <text evidence="1">The sequence shown here is derived from an EMBL/GenBank/DDBJ whole genome shotgun (WGS) entry which is preliminary data.</text>
</comment>
<protein>
    <submittedName>
        <fullName evidence="1">Uncharacterized protein</fullName>
    </submittedName>
</protein>
<evidence type="ECO:0000313" key="1">
    <source>
        <dbReference type="EMBL" id="CAB1443511.1"/>
    </source>
</evidence>
<name>A0A9N7V645_PLEPL</name>
<proteinExistence type="predicted"/>
<organism evidence="1 2">
    <name type="scientific">Pleuronectes platessa</name>
    <name type="common">European plaice</name>
    <dbReference type="NCBI Taxonomy" id="8262"/>
    <lineage>
        <taxon>Eukaryota</taxon>
        <taxon>Metazoa</taxon>
        <taxon>Chordata</taxon>
        <taxon>Craniata</taxon>
        <taxon>Vertebrata</taxon>
        <taxon>Euteleostomi</taxon>
        <taxon>Actinopterygii</taxon>
        <taxon>Neopterygii</taxon>
        <taxon>Teleostei</taxon>
        <taxon>Neoteleostei</taxon>
        <taxon>Acanthomorphata</taxon>
        <taxon>Carangaria</taxon>
        <taxon>Pleuronectiformes</taxon>
        <taxon>Pleuronectoidei</taxon>
        <taxon>Pleuronectidae</taxon>
        <taxon>Pleuronectes</taxon>
    </lineage>
</organism>
<accession>A0A9N7V645</accession>
<sequence>MTSVLDAQLRVVALLRNMEVHVNPRQTPLPPRPLLGGSIQPQDAYKKHLSNHRGVGGVAQHRPHVAQMLDTEADSNASLKSAD</sequence>
<dbReference type="EMBL" id="CADEAL010003113">
    <property type="protein sequence ID" value="CAB1443511.1"/>
    <property type="molecule type" value="Genomic_DNA"/>
</dbReference>
<dbReference type="AlphaFoldDB" id="A0A9N7V645"/>
<gene>
    <name evidence="1" type="ORF">PLEPLA_LOCUS31227</name>
</gene>
<dbReference type="Proteomes" id="UP001153269">
    <property type="component" value="Unassembled WGS sequence"/>
</dbReference>